<dbReference type="Proteomes" id="UP001139981">
    <property type="component" value="Unassembled WGS sequence"/>
</dbReference>
<evidence type="ECO:0000313" key="1">
    <source>
        <dbReference type="EMBL" id="KAJ2877820.1"/>
    </source>
</evidence>
<protein>
    <submittedName>
        <fullName evidence="1">Uncharacterized protein</fullName>
    </submittedName>
</protein>
<comment type="caution">
    <text evidence="1">The sequence shown here is derived from an EMBL/GenBank/DDBJ whole genome shotgun (WGS) entry which is preliminary data.</text>
</comment>
<sequence length="315" mass="32350">MTAANAAAAATRLRKVSELSALRPRSVEPHGAADGDSGTGSALPATASWATRAMASKKSVNEPLEPKARRPESGGTMTLRMIPASRNKAAATASSTTAKPIATTTPAPVAVASASNTSPTTPAALATSARERAKTATATTTSPTTATPDATLESTSAAGIPHHPTLQQLSRERKQQQRQQTRAQQRQAKQTDADDVDGDGDTETDVDVDAESSKKRKLASKVAASKAAAASTKDGFTPADKHAQLQSDGEQMTTAVAQEAHVVVATSEPLDLDNEVASVPETGTVPVPPQTEAVSETAVPETLVASQDEIQESSA</sequence>
<reference evidence="1" key="1">
    <citation type="submission" date="2022-07" db="EMBL/GenBank/DDBJ databases">
        <title>Phylogenomic reconstructions and comparative analyses of Kickxellomycotina fungi.</title>
        <authorList>
            <person name="Reynolds N.K."/>
            <person name="Stajich J.E."/>
            <person name="Barry K."/>
            <person name="Grigoriev I.V."/>
            <person name="Crous P."/>
            <person name="Smith M.E."/>
        </authorList>
    </citation>
    <scope>NUCLEOTIDE SEQUENCE</scope>
    <source>
        <strain evidence="1">CBS 190363</strain>
    </source>
</reference>
<proteinExistence type="predicted"/>
<keyword evidence="2" id="KW-1185">Reference proteome</keyword>
<gene>
    <name evidence="1" type="ORF">IWW38_006481</name>
</gene>
<dbReference type="EMBL" id="JANBVB010003714">
    <property type="protein sequence ID" value="KAJ2877820.1"/>
    <property type="molecule type" value="Genomic_DNA"/>
</dbReference>
<accession>A0ACC1LTJ9</accession>
<feature type="non-terminal residue" evidence="1">
    <location>
        <position position="315"/>
    </location>
</feature>
<organism evidence="1 2">
    <name type="scientific">Coemansia aciculifera</name>
    <dbReference type="NCBI Taxonomy" id="417176"/>
    <lineage>
        <taxon>Eukaryota</taxon>
        <taxon>Fungi</taxon>
        <taxon>Fungi incertae sedis</taxon>
        <taxon>Zoopagomycota</taxon>
        <taxon>Kickxellomycotina</taxon>
        <taxon>Kickxellomycetes</taxon>
        <taxon>Kickxellales</taxon>
        <taxon>Kickxellaceae</taxon>
        <taxon>Coemansia</taxon>
    </lineage>
</organism>
<name>A0ACC1LTJ9_9FUNG</name>
<evidence type="ECO:0000313" key="2">
    <source>
        <dbReference type="Proteomes" id="UP001139981"/>
    </source>
</evidence>